<evidence type="ECO:0000256" key="1">
    <source>
        <dbReference type="SAM" id="MobiDB-lite"/>
    </source>
</evidence>
<dbReference type="InterPro" id="IPR036273">
    <property type="entry name" value="CRAL/TRIO_N_dom_sf"/>
</dbReference>
<dbReference type="SMART" id="SM01100">
    <property type="entry name" value="CRAL_TRIO_N"/>
    <property type="match status" value="1"/>
</dbReference>
<dbReference type="Gene3D" id="3.40.525.10">
    <property type="entry name" value="CRAL-TRIO lipid binding domain"/>
    <property type="match status" value="1"/>
</dbReference>
<sequence length="473" mass="53557">MAQSTMESGYVGNLDPMQEKKLQQLWKILLQSWNVEIAALESDQASSISPQSGSKKSRRVFSVSRSPVPPTETELARIPANLLATLETLGAGPVELKAVGSLLVKVPGDKLRSAFLTLLRQDHPDAFLLRFLRAEKWDVPKAWIKFVASLYWRSFEYRIDEEVLSKGEEYNWLRSQEEADTVSKKDGQSFMHQLKVGKGYLHGCDRAGRPICFVRVRTHYAGQQTQKGLFDYIMQGIETARLLQVPPVESMAILFDLTGFGISNWDFPPVKFIVETFQNYYPESLGAMIFYNPPWIFSGFWKIISGILDPVVASKVHSISGPKELEKLVPRSQILKEFGGEEDWEFQYIEPSPMENERMEDTATRDLILSERQELGDKLFSLTAQWITQTNHESTLPRRNEVISSLRENYWKLDPYVRARNYLDRTGVIGEGGKIEFYPRKVSAQADEKSIAMTESVAEQPAAAAAAISVTTA</sequence>
<dbReference type="InterPro" id="IPR052432">
    <property type="entry name" value="PITP/CRAL-TRIO"/>
</dbReference>
<feature type="region of interest" description="Disordered" evidence="1">
    <location>
        <begin position="46"/>
        <end position="66"/>
    </location>
</feature>
<dbReference type="STRING" id="933388.S7ZGC9"/>
<dbReference type="HOGENOM" id="CLU_016665_3_0_1"/>
<evidence type="ECO:0000259" key="2">
    <source>
        <dbReference type="PROSITE" id="PS50191"/>
    </source>
</evidence>
<reference evidence="3 4" key="1">
    <citation type="journal article" date="2013" name="PLoS ONE">
        <title>Genomic and secretomic analyses reveal unique features of the lignocellulolytic enzyme system of Penicillium decumbens.</title>
        <authorList>
            <person name="Liu G."/>
            <person name="Zhang L."/>
            <person name="Wei X."/>
            <person name="Zou G."/>
            <person name="Qin Y."/>
            <person name="Ma L."/>
            <person name="Li J."/>
            <person name="Zheng H."/>
            <person name="Wang S."/>
            <person name="Wang C."/>
            <person name="Xun L."/>
            <person name="Zhao G.-P."/>
            <person name="Zhou Z."/>
            <person name="Qu Y."/>
        </authorList>
    </citation>
    <scope>NUCLEOTIDE SEQUENCE [LARGE SCALE GENOMIC DNA]</scope>
    <source>
        <strain evidence="4">114-2 / CGMCC 5302</strain>
    </source>
</reference>
<dbReference type="eggNOG" id="KOG1470">
    <property type="taxonomic scope" value="Eukaryota"/>
</dbReference>
<proteinExistence type="predicted"/>
<accession>S7ZGC9</accession>
<dbReference type="OrthoDB" id="43460at2759"/>
<dbReference type="PhylomeDB" id="S7ZGC9"/>
<dbReference type="Pfam" id="PF03765">
    <property type="entry name" value="CRAL_TRIO_N"/>
    <property type="match status" value="1"/>
</dbReference>
<name>S7ZGC9_PENO1</name>
<evidence type="ECO:0000313" key="4">
    <source>
        <dbReference type="Proteomes" id="UP000019376"/>
    </source>
</evidence>
<dbReference type="SUPFAM" id="SSF46938">
    <property type="entry name" value="CRAL/TRIO N-terminal domain"/>
    <property type="match status" value="1"/>
</dbReference>
<dbReference type="EMBL" id="KB644410">
    <property type="protein sequence ID" value="EPS27711.1"/>
    <property type="molecule type" value="Genomic_DNA"/>
</dbReference>
<dbReference type="SUPFAM" id="SSF52087">
    <property type="entry name" value="CRAL/TRIO domain"/>
    <property type="match status" value="1"/>
</dbReference>
<dbReference type="Pfam" id="PF00650">
    <property type="entry name" value="CRAL_TRIO"/>
    <property type="match status" value="1"/>
</dbReference>
<feature type="domain" description="CRAL-TRIO" evidence="2">
    <location>
        <begin position="178"/>
        <end position="346"/>
    </location>
</feature>
<dbReference type="InterPro" id="IPR011074">
    <property type="entry name" value="CRAL/TRIO_N_dom"/>
</dbReference>
<evidence type="ECO:0000313" key="3">
    <source>
        <dbReference type="EMBL" id="EPS27711.1"/>
    </source>
</evidence>
<dbReference type="PANTHER" id="PTHR46590:SF2">
    <property type="entry name" value="CRAL_TRIO DOMAIN PROTEIN (AFU_ORTHOLOGUE AFUA_4G13930)-RELATED"/>
    <property type="match status" value="1"/>
</dbReference>
<dbReference type="SMART" id="SM00516">
    <property type="entry name" value="SEC14"/>
    <property type="match status" value="1"/>
</dbReference>
<dbReference type="InterPro" id="IPR036865">
    <property type="entry name" value="CRAL-TRIO_dom_sf"/>
</dbReference>
<protein>
    <recommendedName>
        <fullName evidence="2">CRAL-TRIO domain-containing protein</fullName>
    </recommendedName>
</protein>
<dbReference type="Proteomes" id="UP000019376">
    <property type="component" value="Unassembled WGS sequence"/>
</dbReference>
<gene>
    <name evidence="3" type="ORF">PDE_02655</name>
</gene>
<organism evidence="3 4">
    <name type="scientific">Penicillium oxalicum (strain 114-2 / CGMCC 5302)</name>
    <name type="common">Penicillium decumbens</name>
    <dbReference type="NCBI Taxonomy" id="933388"/>
    <lineage>
        <taxon>Eukaryota</taxon>
        <taxon>Fungi</taxon>
        <taxon>Dikarya</taxon>
        <taxon>Ascomycota</taxon>
        <taxon>Pezizomycotina</taxon>
        <taxon>Eurotiomycetes</taxon>
        <taxon>Eurotiomycetidae</taxon>
        <taxon>Eurotiales</taxon>
        <taxon>Aspergillaceae</taxon>
        <taxon>Penicillium</taxon>
    </lineage>
</organism>
<dbReference type="InterPro" id="IPR001251">
    <property type="entry name" value="CRAL-TRIO_dom"/>
</dbReference>
<dbReference type="PANTHER" id="PTHR46590">
    <property type="entry name" value="PHOSPHATIDYLINOSITOL TRANSFER PROTEIN CSR1-RELATED"/>
    <property type="match status" value="1"/>
</dbReference>
<dbReference type="CDD" id="cd00170">
    <property type="entry name" value="SEC14"/>
    <property type="match status" value="1"/>
</dbReference>
<dbReference type="PROSITE" id="PS50191">
    <property type="entry name" value="CRAL_TRIO"/>
    <property type="match status" value="1"/>
</dbReference>
<dbReference type="AlphaFoldDB" id="S7ZGC9"/>
<keyword evidence="4" id="KW-1185">Reference proteome</keyword>